<dbReference type="InterPro" id="IPR011251">
    <property type="entry name" value="Luciferase-like_dom"/>
</dbReference>
<evidence type="ECO:0000313" key="9">
    <source>
        <dbReference type="Proteomes" id="UP000298551"/>
    </source>
</evidence>
<sequence length="450" mass="49064">MSTPNSKNIRDGQMSLGMNILGFGAHSGAWRSAEVPANAYLDVEYYRNIARVSERGCLDAIFLADGPALAGDVSKQPAGRLEPTVLLTAVALATQRIGVIATASSTYNDPFNIARRFASLDHLSGGRAAWNVVTNAGDAAAQNFGLAGAPLHVDRYARADEFIDVTLKLWDSWEDDAIIGDARGGRFADPSKVHSIDFVGKHFSVKGPLNVPRSPQGRPVLVQAGSSEGGKALGSRYADAIFTTQTTLEDGQQFYREMKQRAARWGRNPEYLKIMPGLSTVIGSSEAEAHARFDELNAWHGEHGLLEQVAGRIGIAASELDPDAPLPWDRIGAVADFERGSQGFLEAQLNLARRENLSIRQLSRRILVGHRLLVGTPEQVADTLSHWYLAHAADGFNIMPDMFPSGVEIFVDEVVPLLQKRGLFRHEYTGSTLREHLGLPFPTNQYALRA</sequence>
<evidence type="ECO:0000256" key="3">
    <source>
        <dbReference type="ARBA" id="ARBA00023002"/>
    </source>
</evidence>
<protein>
    <submittedName>
        <fullName evidence="8">LLM class flavin-dependent oxidoreductase</fullName>
    </submittedName>
</protein>
<dbReference type="AlphaFoldDB" id="A0A4D6XBC0"/>
<dbReference type="PIRSF" id="PIRSF000337">
    <property type="entry name" value="NTA_MOA"/>
    <property type="match status" value="1"/>
</dbReference>
<feature type="binding site" evidence="6">
    <location>
        <position position="226"/>
    </location>
    <ligand>
        <name>FMN</name>
        <dbReference type="ChEBI" id="CHEBI:58210"/>
    </ligand>
</feature>
<feature type="binding site" evidence="6">
    <location>
        <position position="65"/>
    </location>
    <ligand>
        <name>FMN</name>
        <dbReference type="ChEBI" id="CHEBI:58210"/>
    </ligand>
</feature>
<keyword evidence="3" id="KW-0560">Oxidoreductase</keyword>
<dbReference type="RefSeq" id="WP_136913982.1">
    <property type="nucleotide sequence ID" value="NZ_CP039371.1"/>
</dbReference>
<accession>A0A4D6XBC0</accession>
<dbReference type="EMBL" id="CP039371">
    <property type="protein sequence ID" value="QCI11818.1"/>
    <property type="molecule type" value="Genomic_DNA"/>
</dbReference>
<organism evidence="8 9">
    <name type="scientific">Pseudomonas putida</name>
    <name type="common">Arthrobacter siderocapsulatus</name>
    <dbReference type="NCBI Taxonomy" id="303"/>
    <lineage>
        <taxon>Bacteria</taxon>
        <taxon>Pseudomonadati</taxon>
        <taxon>Pseudomonadota</taxon>
        <taxon>Gammaproteobacteria</taxon>
        <taxon>Pseudomonadales</taxon>
        <taxon>Pseudomonadaceae</taxon>
        <taxon>Pseudomonas</taxon>
    </lineage>
</organism>
<dbReference type="GO" id="GO:0004497">
    <property type="term" value="F:monooxygenase activity"/>
    <property type="evidence" value="ECO:0007669"/>
    <property type="project" value="UniProtKB-KW"/>
</dbReference>
<comment type="similarity">
    <text evidence="5">Belongs to the NtaA/SnaA/DszA monooxygenase family.</text>
</comment>
<keyword evidence="2 6" id="KW-0288">FMN</keyword>
<evidence type="ECO:0000259" key="7">
    <source>
        <dbReference type="Pfam" id="PF00296"/>
    </source>
</evidence>
<evidence type="ECO:0000256" key="1">
    <source>
        <dbReference type="ARBA" id="ARBA00022630"/>
    </source>
</evidence>
<dbReference type="Gene3D" id="3.20.20.30">
    <property type="entry name" value="Luciferase-like domain"/>
    <property type="match status" value="1"/>
</dbReference>
<dbReference type="Proteomes" id="UP000298551">
    <property type="component" value="Chromosome"/>
</dbReference>
<feature type="domain" description="Luciferase-like" evidence="7">
    <location>
        <begin position="35"/>
        <end position="387"/>
    </location>
</feature>
<dbReference type="NCBIfam" id="TIGR03860">
    <property type="entry name" value="FMN_nitrolo"/>
    <property type="match status" value="1"/>
</dbReference>
<feature type="binding site" evidence="6">
    <location>
        <position position="152"/>
    </location>
    <ligand>
        <name>FMN</name>
        <dbReference type="ChEBI" id="CHEBI:58210"/>
    </ligand>
</feature>
<evidence type="ECO:0000256" key="5">
    <source>
        <dbReference type="ARBA" id="ARBA00033748"/>
    </source>
</evidence>
<name>A0A4D6XBC0_PSEPU</name>
<dbReference type="Pfam" id="PF00296">
    <property type="entry name" value="Bac_luciferase"/>
    <property type="match status" value="1"/>
</dbReference>
<dbReference type="GO" id="GO:0016705">
    <property type="term" value="F:oxidoreductase activity, acting on paired donors, with incorporation or reduction of molecular oxygen"/>
    <property type="evidence" value="ECO:0007669"/>
    <property type="project" value="InterPro"/>
</dbReference>
<keyword evidence="1 6" id="KW-0285">Flavoprotein</keyword>
<evidence type="ECO:0000256" key="6">
    <source>
        <dbReference type="PIRSR" id="PIRSR000337-1"/>
    </source>
</evidence>
<dbReference type="InterPro" id="IPR036661">
    <property type="entry name" value="Luciferase-like_sf"/>
</dbReference>
<keyword evidence="4" id="KW-0503">Monooxygenase</keyword>
<dbReference type="PANTHER" id="PTHR30011">
    <property type="entry name" value="ALKANESULFONATE MONOOXYGENASE-RELATED"/>
    <property type="match status" value="1"/>
</dbReference>
<proteinExistence type="inferred from homology"/>
<evidence type="ECO:0000313" key="8">
    <source>
        <dbReference type="EMBL" id="QCI11818.1"/>
    </source>
</evidence>
<feature type="binding site" evidence="6">
    <location>
        <position position="156"/>
    </location>
    <ligand>
        <name>FMN</name>
        <dbReference type="ChEBI" id="CHEBI:58210"/>
    </ligand>
</feature>
<dbReference type="SUPFAM" id="SSF51679">
    <property type="entry name" value="Bacterial luciferase-like"/>
    <property type="match status" value="1"/>
</dbReference>
<gene>
    <name evidence="8" type="ORF">E6B08_10785</name>
</gene>
<dbReference type="CDD" id="cd01095">
    <property type="entry name" value="Nitrilotriacetate_monoxgenase"/>
    <property type="match status" value="1"/>
</dbReference>
<dbReference type="PANTHER" id="PTHR30011:SF16">
    <property type="entry name" value="C2H2 FINGER DOMAIN TRANSCRIPTION FACTOR (EUROFUNG)-RELATED"/>
    <property type="match status" value="1"/>
</dbReference>
<feature type="binding site" evidence="6">
    <location>
        <position position="227"/>
    </location>
    <ligand>
        <name>FMN</name>
        <dbReference type="ChEBI" id="CHEBI:58210"/>
    </ligand>
</feature>
<feature type="binding site" evidence="6">
    <location>
        <position position="102"/>
    </location>
    <ligand>
        <name>FMN</name>
        <dbReference type="ChEBI" id="CHEBI:58210"/>
    </ligand>
</feature>
<dbReference type="OrthoDB" id="6133319at2"/>
<reference evidence="9" key="1">
    <citation type="submission" date="2019-04" db="EMBL/GenBank/DDBJ databases">
        <title>Genome sequence of Pseudomonas putida 1290, an auxin catabolizing strain.</title>
        <authorList>
            <person name="Laird T.S."/>
            <person name="Leveau J.H.J."/>
        </authorList>
    </citation>
    <scope>NUCLEOTIDE SEQUENCE [LARGE SCALE GENOMIC DNA]</scope>
    <source>
        <strain evidence="9">1290</strain>
    </source>
</reference>
<dbReference type="InterPro" id="IPR051260">
    <property type="entry name" value="Diverse_substr_monoxygenases"/>
</dbReference>
<dbReference type="InterPro" id="IPR016215">
    <property type="entry name" value="NTA_MOA"/>
</dbReference>
<evidence type="ECO:0000256" key="2">
    <source>
        <dbReference type="ARBA" id="ARBA00022643"/>
    </source>
</evidence>
<evidence type="ECO:0000256" key="4">
    <source>
        <dbReference type="ARBA" id="ARBA00023033"/>
    </source>
</evidence>